<dbReference type="Gramene" id="mRNA:HanXRQr2_Chr03g0137621">
    <property type="protein sequence ID" value="CDS:HanXRQr2_Chr03g0137621.1"/>
    <property type="gene ID" value="HanXRQr2_Chr03g0137621"/>
</dbReference>
<sequence length="71" mass="8301">MNEALSQIPHWVKHNQEGQTESRTTWRMVMSARSYYTKTKTQPYRQRFDSCQLPATPTSCHLSSKTVVLKN</sequence>
<gene>
    <name evidence="2" type="ORF">HanXRQr2_Chr03g0137621</name>
</gene>
<accession>A0A9K3NXZ6</accession>
<dbReference type="AlphaFoldDB" id="A0A9K3NXZ6"/>
<reference evidence="2" key="2">
    <citation type="submission" date="2020-06" db="EMBL/GenBank/DDBJ databases">
        <title>Helianthus annuus Genome sequencing and assembly Release 2.</title>
        <authorList>
            <person name="Gouzy J."/>
            <person name="Langlade N."/>
            <person name="Munos S."/>
        </authorList>
    </citation>
    <scope>NUCLEOTIDE SEQUENCE</scope>
    <source>
        <tissue evidence="2">Leaves</tissue>
    </source>
</reference>
<comment type="caution">
    <text evidence="2">The sequence shown here is derived from an EMBL/GenBank/DDBJ whole genome shotgun (WGS) entry which is preliminary data.</text>
</comment>
<organism evidence="2 3">
    <name type="scientific">Helianthus annuus</name>
    <name type="common">Common sunflower</name>
    <dbReference type="NCBI Taxonomy" id="4232"/>
    <lineage>
        <taxon>Eukaryota</taxon>
        <taxon>Viridiplantae</taxon>
        <taxon>Streptophyta</taxon>
        <taxon>Embryophyta</taxon>
        <taxon>Tracheophyta</taxon>
        <taxon>Spermatophyta</taxon>
        <taxon>Magnoliopsida</taxon>
        <taxon>eudicotyledons</taxon>
        <taxon>Gunneridae</taxon>
        <taxon>Pentapetalae</taxon>
        <taxon>asterids</taxon>
        <taxon>campanulids</taxon>
        <taxon>Asterales</taxon>
        <taxon>Asteraceae</taxon>
        <taxon>Asteroideae</taxon>
        <taxon>Heliantheae alliance</taxon>
        <taxon>Heliantheae</taxon>
        <taxon>Helianthus</taxon>
    </lineage>
</organism>
<feature type="region of interest" description="Disordered" evidence="1">
    <location>
        <begin position="1"/>
        <end position="20"/>
    </location>
</feature>
<keyword evidence="3" id="KW-1185">Reference proteome</keyword>
<proteinExistence type="predicted"/>
<evidence type="ECO:0000313" key="3">
    <source>
        <dbReference type="Proteomes" id="UP000215914"/>
    </source>
</evidence>
<protein>
    <submittedName>
        <fullName evidence="2">Uncharacterized protein</fullName>
    </submittedName>
</protein>
<evidence type="ECO:0000313" key="2">
    <source>
        <dbReference type="EMBL" id="KAF5816741.1"/>
    </source>
</evidence>
<dbReference type="EMBL" id="MNCJ02000318">
    <property type="protein sequence ID" value="KAF5816741.1"/>
    <property type="molecule type" value="Genomic_DNA"/>
</dbReference>
<name>A0A9K3NXZ6_HELAN</name>
<dbReference type="Proteomes" id="UP000215914">
    <property type="component" value="Unassembled WGS sequence"/>
</dbReference>
<reference evidence="2" key="1">
    <citation type="journal article" date="2017" name="Nature">
        <title>The sunflower genome provides insights into oil metabolism, flowering and Asterid evolution.</title>
        <authorList>
            <person name="Badouin H."/>
            <person name="Gouzy J."/>
            <person name="Grassa C.J."/>
            <person name="Murat F."/>
            <person name="Staton S.E."/>
            <person name="Cottret L."/>
            <person name="Lelandais-Briere C."/>
            <person name="Owens G.L."/>
            <person name="Carrere S."/>
            <person name="Mayjonade B."/>
            <person name="Legrand L."/>
            <person name="Gill N."/>
            <person name="Kane N.C."/>
            <person name="Bowers J.E."/>
            <person name="Hubner S."/>
            <person name="Bellec A."/>
            <person name="Berard A."/>
            <person name="Berges H."/>
            <person name="Blanchet N."/>
            <person name="Boniface M.C."/>
            <person name="Brunel D."/>
            <person name="Catrice O."/>
            <person name="Chaidir N."/>
            <person name="Claudel C."/>
            <person name="Donnadieu C."/>
            <person name="Faraut T."/>
            <person name="Fievet G."/>
            <person name="Helmstetter N."/>
            <person name="King M."/>
            <person name="Knapp S.J."/>
            <person name="Lai Z."/>
            <person name="Le Paslier M.C."/>
            <person name="Lippi Y."/>
            <person name="Lorenzon L."/>
            <person name="Mandel J.R."/>
            <person name="Marage G."/>
            <person name="Marchand G."/>
            <person name="Marquand E."/>
            <person name="Bret-Mestries E."/>
            <person name="Morien E."/>
            <person name="Nambeesan S."/>
            <person name="Nguyen T."/>
            <person name="Pegot-Espagnet P."/>
            <person name="Pouilly N."/>
            <person name="Raftis F."/>
            <person name="Sallet E."/>
            <person name="Schiex T."/>
            <person name="Thomas J."/>
            <person name="Vandecasteele C."/>
            <person name="Vares D."/>
            <person name="Vear F."/>
            <person name="Vautrin S."/>
            <person name="Crespi M."/>
            <person name="Mangin B."/>
            <person name="Burke J.M."/>
            <person name="Salse J."/>
            <person name="Munos S."/>
            <person name="Vincourt P."/>
            <person name="Rieseberg L.H."/>
            <person name="Langlade N.B."/>
        </authorList>
    </citation>
    <scope>NUCLEOTIDE SEQUENCE</scope>
    <source>
        <tissue evidence="2">Leaves</tissue>
    </source>
</reference>
<evidence type="ECO:0000256" key="1">
    <source>
        <dbReference type="SAM" id="MobiDB-lite"/>
    </source>
</evidence>